<evidence type="ECO:0000256" key="7">
    <source>
        <dbReference type="ARBA" id="ARBA00023136"/>
    </source>
</evidence>
<dbReference type="EMBL" id="BONH01000002">
    <property type="protein sequence ID" value="GIF95877.1"/>
    <property type="molecule type" value="Genomic_DNA"/>
</dbReference>
<dbReference type="PANTHER" id="PTHR43568">
    <property type="entry name" value="P PROTEIN"/>
    <property type="match status" value="1"/>
</dbReference>
<evidence type="ECO:0000256" key="8">
    <source>
        <dbReference type="SAM" id="Phobius"/>
    </source>
</evidence>
<keyword evidence="7 8" id="KW-0472">Membrane</keyword>
<feature type="transmembrane region" description="Helical" evidence="8">
    <location>
        <begin position="227"/>
        <end position="247"/>
    </location>
</feature>
<keyword evidence="4" id="KW-1003">Cell membrane</keyword>
<keyword evidence="11" id="KW-1185">Reference proteome</keyword>
<dbReference type="InterPro" id="IPR004680">
    <property type="entry name" value="Cit_transptr-like_dom"/>
</dbReference>
<evidence type="ECO:0000256" key="5">
    <source>
        <dbReference type="ARBA" id="ARBA00022692"/>
    </source>
</evidence>
<proteinExistence type="inferred from homology"/>
<keyword evidence="5 8" id="KW-0812">Transmembrane</keyword>
<keyword evidence="6 8" id="KW-1133">Transmembrane helix</keyword>
<evidence type="ECO:0000256" key="3">
    <source>
        <dbReference type="ARBA" id="ARBA00022448"/>
    </source>
</evidence>
<feature type="transmembrane region" description="Helical" evidence="8">
    <location>
        <begin position="317"/>
        <end position="335"/>
    </location>
</feature>
<name>A0A8J3NX19_9ACTN</name>
<dbReference type="PRINTS" id="PR00758">
    <property type="entry name" value="ARSENICPUMP"/>
</dbReference>
<evidence type="ECO:0000256" key="1">
    <source>
        <dbReference type="ARBA" id="ARBA00004651"/>
    </source>
</evidence>
<feature type="transmembrane region" description="Helical" evidence="8">
    <location>
        <begin position="407"/>
        <end position="425"/>
    </location>
</feature>
<dbReference type="InterPro" id="IPR000802">
    <property type="entry name" value="Arsenical_pump_ArsB"/>
</dbReference>
<dbReference type="PANTHER" id="PTHR43568:SF1">
    <property type="entry name" value="P PROTEIN"/>
    <property type="match status" value="1"/>
</dbReference>
<feature type="transmembrane region" description="Helical" evidence="8">
    <location>
        <begin position="179"/>
        <end position="199"/>
    </location>
</feature>
<accession>A0A8J3NX19</accession>
<reference evidence="10 11" key="1">
    <citation type="submission" date="2021-01" db="EMBL/GenBank/DDBJ databases">
        <title>Whole genome shotgun sequence of Catellatospora citrea NBRC 14495.</title>
        <authorList>
            <person name="Komaki H."/>
            <person name="Tamura T."/>
        </authorList>
    </citation>
    <scope>NUCLEOTIDE SEQUENCE [LARGE SCALE GENOMIC DNA]</scope>
    <source>
        <strain evidence="10 11">NBRC 14495</strain>
    </source>
</reference>
<protein>
    <submittedName>
        <fullName evidence="10">Membrane protein</fullName>
    </submittedName>
</protein>
<evidence type="ECO:0000256" key="6">
    <source>
        <dbReference type="ARBA" id="ARBA00022989"/>
    </source>
</evidence>
<dbReference type="GO" id="GO:0015105">
    <property type="term" value="F:arsenite transmembrane transporter activity"/>
    <property type="evidence" value="ECO:0007669"/>
    <property type="project" value="InterPro"/>
</dbReference>
<evidence type="ECO:0000259" key="9">
    <source>
        <dbReference type="Pfam" id="PF03600"/>
    </source>
</evidence>
<comment type="similarity">
    <text evidence="2">Belongs to the CitM (TC 2.A.11) transporter family.</text>
</comment>
<evidence type="ECO:0000313" key="10">
    <source>
        <dbReference type="EMBL" id="GIF95877.1"/>
    </source>
</evidence>
<organism evidence="10 11">
    <name type="scientific">Catellatospora citrea</name>
    <dbReference type="NCBI Taxonomy" id="53366"/>
    <lineage>
        <taxon>Bacteria</taxon>
        <taxon>Bacillati</taxon>
        <taxon>Actinomycetota</taxon>
        <taxon>Actinomycetes</taxon>
        <taxon>Micromonosporales</taxon>
        <taxon>Micromonosporaceae</taxon>
        <taxon>Catellatospora</taxon>
    </lineage>
</organism>
<evidence type="ECO:0000313" key="11">
    <source>
        <dbReference type="Proteomes" id="UP000659904"/>
    </source>
</evidence>
<keyword evidence="3" id="KW-0813">Transport</keyword>
<comment type="subcellular location">
    <subcellularLocation>
        <location evidence="1">Cell membrane</location>
        <topology evidence="1">Multi-pass membrane protein</topology>
    </subcellularLocation>
</comment>
<feature type="transmembrane region" description="Helical" evidence="8">
    <location>
        <begin position="56"/>
        <end position="74"/>
    </location>
</feature>
<dbReference type="CDD" id="cd01116">
    <property type="entry name" value="P_permease"/>
    <property type="match status" value="1"/>
</dbReference>
<feature type="transmembrane region" description="Helical" evidence="8">
    <location>
        <begin position="31"/>
        <end position="50"/>
    </location>
</feature>
<evidence type="ECO:0000256" key="2">
    <source>
        <dbReference type="ARBA" id="ARBA00009843"/>
    </source>
</evidence>
<gene>
    <name evidence="10" type="ORF">Cci01nite_09710</name>
</gene>
<feature type="transmembrane region" description="Helical" evidence="8">
    <location>
        <begin position="6"/>
        <end position="24"/>
    </location>
</feature>
<dbReference type="RefSeq" id="WP_120321020.1">
    <property type="nucleotide sequence ID" value="NZ_BONH01000002.1"/>
</dbReference>
<dbReference type="InterPro" id="IPR051475">
    <property type="entry name" value="Diverse_Ion_Transporter"/>
</dbReference>
<evidence type="ECO:0000256" key="4">
    <source>
        <dbReference type="ARBA" id="ARBA00022475"/>
    </source>
</evidence>
<dbReference type="Proteomes" id="UP000659904">
    <property type="component" value="Unassembled WGS sequence"/>
</dbReference>
<feature type="transmembrane region" description="Helical" evidence="8">
    <location>
        <begin position="95"/>
        <end position="113"/>
    </location>
</feature>
<dbReference type="Pfam" id="PF03600">
    <property type="entry name" value="CitMHS"/>
    <property type="match status" value="1"/>
</dbReference>
<dbReference type="GO" id="GO:0005886">
    <property type="term" value="C:plasma membrane"/>
    <property type="evidence" value="ECO:0007669"/>
    <property type="project" value="UniProtKB-SubCell"/>
</dbReference>
<comment type="caution">
    <text evidence="10">The sequence shown here is derived from an EMBL/GenBank/DDBJ whole genome shotgun (WGS) entry which is preliminary data.</text>
</comment>
<feature type="domain" description="Citrate transporter-like" evidence="9">
    <location>
        <begin position="16"/>
        <end position="370"/>
    </location>
</feature>
<dbReference type="AlphaFoldDB" id="A0A8J3NX19"/>
<feature type="transmembrane region" description="Helical" evidence="8">
    <location>
        <begin position="283"/>
        <end position="305"/>
    </location>
</feature>
<sequence>MSVQAWLAVAVFAVAYVFIATEWVHRVAAALGGAVVMLLIGATDAEHAFFSPEAGIDWNVIMLLIGMMLIVAVLRRTGLFEFVAIWAVKRARGRPYPVMVLLVVLTAVASAGLDNVTTVLLVAPVTLFVCDRLGLPAAPFLIAEVMASNIGGTATLIGDPPNIIIASRSGLTFNDFLNVLAPIVVVLLIVFLGLCRWLFRDAFRSDSAKIASVMAMRERDAIRNPRLLAISLVFLAVVLAAFVLHAVLHLEPAVVAIVGGMLLLAASRLDPDEIARDVEWHTLIFFAGLFVMVGALVNTGVIDAVSAAAVEAVEGRLWGATMLLLWASAALSAIVDNIPYVATMSPIVADLVKADGTPQGNVLWWALALGADLGGNATAIGASANVVVLGIAERAGKPISFWQFTKYGLIVTVITVAICVPYLYLRFF</sequence>